<feature type="transmembrane region" description="Helical" evidence="8">
    <location>
        <begin position="286"/>
        <end position="307"/>
    </location>
</feature>
<evidence type="ECO:0000256" key="6">
    <source>
        <dbReference type="ARBA" id="ARBA00023136"/>
    </source>
</evidence>
<keyword evidence="5 8" id="KW-1133">Transmembrane helix</keyword>
<protein>
    <submittedName>
        <fullName evidence="11">ABC transporter ATP-binding protein</fullName>
    </submittedName>
</protein>
<keyword evidence="4 11" id="KW-0067">ATP-binding</keyword>
<evidence type="ECO:0000256" key="8">
    <source>
        <dbReference type="SAM" id="Phobius"/>
    </source>
</evidence>
<keyword evidence="2 8" id="KW-0812">Transmembrane</keyword>
<evidence type="ECO:0000256" key="7">
    <source>
        <dbReference type="SAM" id="MobiDB-lite"/>
    </source>
</evidence>
<dbReference type="InterPro" id="IPR003593">
    <property type="entry name" value="AAA+_ATPase"/>
</dbReference>
<evidence type="ECO:0000313" key="11">
    <source>
        <dbReference type="EMBL" id="GAA0477007.1"/>
    </source>
</evidence>
<feature type="domain" description="ABC transmembrane type-1" evidence="10">
    <location>
        <begin position="30"/>
        <end position="308"/>
    </location>
</feature>
<dbReference type="InterPro" id="IPR039421">
    <property type="entry name" value="Type_1_exporter"/>
</dbReference>
<name>A0ABN1AI03_9ACTN</name>
<dbReference type="SUPFAM" id="SSF90123">
    <property type="entry name" value="ABC transporter transmembrane region"/>
    <property type="match status" value="1"/>
</dbReference>
<comment type="subcellular location">
    <subcellularLocation>
        <location evidence="1">Cell membrane</location>
        <topology evidence="1">Multi-pass membrane protein</topology>
    </subcellularLocation>
</comment>
<dbReference type="RefSeq" id="WP_346097115.1">
    <property type="nucleotide sequence ID" value="NZ_BAAABY010000033.1"/>
</dbReference>
<gene>
    <name evidence="11" type="ORF">GCM10010361_46870</name>
</gene>
<dbReference type="PROSITE" id="PS00211">
    <property type="entry name" value="ABC_TRANSPORTER_1"/>
    <property type="match status" value="1"/>
</dbReference>
<dbReference type="Pfam" id="PF00664">
    <property type="entry name" value="ABC_membrane"/>
    <property type="match status" value="1"/>
</dbReference>
<dbReference type="EMBL" id="BAAABY010000033">
    <property type="protein sequence ID" value="GAA0477007.1"/>
    <property type="molecule type" value="Genomic_DNA"/>
</dbReference>
<dbReference type="InterPro" id="IPR027417">
    <property type="entry name" value="P-loop_NTPase"/>
</dbReference>
<evidence type="ECO:0000256" key="1">
    <source>
        <dbReference type="ARBA" id="ARBA00004651"/>
    </source>
</evidence>
<keyword evidence="3" id="KW-0547">Nucleotide-binding</keyword>
<sequence>MGSPTATAAETGAPGPLLRAATRHSAGRLAAVALCSVAASGAALTVPTALGHAVDVLLSGGTDGSGAVLLCAALLAAEIGLDAAVAWLGGTATARSTAWLRHRGTRRLLAAAPHRAGSFGAGDLTTRLTANTADAGTVPVTAVTVVTAALPPVGALVALFAIDAWTAVAFLTGVPLLLLLLRTFVRGTAESNAAYQRLQAAIAGRLGEALAGARTIAAAGTGDRERDRVLSPLPELDAQGRRMWRVYGRAMARGGVLMPVLTTAVLAVGGLRLAAGQLSVGDLLALSRYATLAAGVGTVTGALNALVRGRAAAHRAAALEELPPLRHGGACLPADGNGALELRDVVVDRDGKRLLDVPALRLPGGTTTAVVGPSGAGKTLLAAVAGRLLDPDTGTVLLDGVPLPDLTYEETRRAIGTAFARPVLFGPTVEEALACGPRRPTPPEVREAARAAGADGFVTLLPDGYRTRLDAAPLSGGERQRLGLARAFVGGERLLIMDDATSSLDTVTEQQVNRALLSTVRAPTRLIVAHRPSCAALADTVVWLERGRIRATGSHQQLWQDPDYRANFTTTGPPVPTATGAEQ</sequence>
<dbReference type="Proteomes" id="UP001500909">
    <property type="component" value="Unassembled WGS sequence"/>
</dbReference>
<evidence type="ECO:0000259" key="9">
    <source>
        <dbReference type="PROSITE" id="PS50893"/>
    </source>
</evidence>
<dbReference type="InterPro" id="IPR017871">
    <property type="entry name" value="ABC_transporter-like_CS"/>
</dbReference>
<proteinExistence type="predicted"/>
<evidence type="ECO:0000256" key="3">
    <source>
        <dbReference type="ARBA" id="ARBA00022741"/>
    </source>
</evidence>
<dbReference type="PANTHER" id="PTHR43394:SF1">
    <property type="entry name" value="ATP-BINDING CASSETTE SUB-FAMILY B MEMBER 10, MITOCHONDRIAL"/>
    <property type="match status" value="1"/>
</dbReference>
<feature type="transmembrane region" description="Helical" evidence="8">
    <location>
        <begin position="155"/>
        <end position="181"/>
    </location>
</feature>
<organism evidence="11 12">
    <name type="scientific">Streptomyces olivaceiscleroticus</name>
    <dbReference type="NCBI Taxonomy" id="68245"/>
    <lineage>
        <taxon>Bacteria</taxon>
        <taxon>Bacillati</taxon>
        <taxon>Actinomycetota</taxon>
        <taxon>Actinomycetes</taxon>
        <taxon>Kitasatosporales</taxon>
        <taxon>Streptomycetaceae</taxon>
        <taxon>Streptomyces</taxon>
    </lineage>
</organism>
<feature type="region of interest" description="Disordered" evidence="7">
    <location>
        <begin position="564"/>
        <end position="583"/>
    </location>
</feature>
<keyword evidence="12" id="KW-1185">Reference proteome</keyword>
<dbReference type="InterPro" id="IPR011527">
    <property type="entry name" value="ABC1_TM_dom"/>
</dbReference>
<reference evidence="11 12" key="1">
    <citation type="journal article" date="2019" name="Int. J. Syst. Evol. Microbiol.">
        <title>The Global Catalogue of Microorganisms (GCM) 10K type strain sequencing project: providing services to taxonomists for standard genome sequencing and annotation.</title>
        <authorList>
            <consortium name="The Broad Institute Genomics Platform"/>
            <consortium name="The Broad Institute Genome Sequencing Center for Infectious Disease"/>
            <person name="Wu L."/>
            <person name="Ma J."/>
        </authorList>
    </citation>
    <scope>NUCLEOTIDE SEQUENCE [LARGE SCALE GENOMIC DNA]</scope>
    <source>
        <strain evidence="11 12">JCM 4805</strain>
    </source>
</reference>
<dbReference type="SMART" id="SM00382">
    <property type="entry name" value="AAA"/>
    <property type="match status" value="1"/>
</dbReference>
<dbReference type="PANTHER" id="PTHR43394">
    <property type="entry name" value="ATP-DEPENDENT PERMEASE MDL1, MITOCHONDRIAL"/>
    <property type="match status" value="1"/>
</dbReference>
<feature type="compositionally biased region" description="Low complexity" evidence="7">
    <location>
        <begin position="569"/>
        <end position="583"/>
    </location>
</feature>
<feature type="domain" description="ABC transporter" evidence="9">
    <location>
        <begin position="340"/>
        <end position="571"/>
    </location>
</feature>
<dbReference type="InterPro" id="IPR003439">
    <property type="entry name" value="ABC_transporter-like_ATP-bd"/>
</dbReference>
<dbReference type="PROSITE" id="PS50893">
    <property type="entry name" value="ABC_TRANSPORTER_2"/>
    <property type="match status" value="1"/>
</dbReference>
<dbReference type="SUPFAM" id="SSF52540">
    <property type="entry name" value="P-loop containing nucleoside triphosphate hydrolases"/>
    <property type="match status" value="1"/>
</dbReference>
<dbReference type="Gene3D" id="3.40.50.300">
    <property type="entry name" value="P-loop containing nucleotide triphosphate hydrolases"/>
    <property type="match status" value="1"/>
</dbReference>
<comment type="caution">
    <text evidence="11">The sequence shown here is derived from an EMBL/GenBank/DDBJ whole genome shotgun (WGS) entry which is preliminary data.</text>
</comment>
<dbReference type="InterPro" id="IPR036640">
    <property type="entry name" value="ABC1_TM_sf"/>
</dbReference>
<dbReference type="Gene3D" id="1.20.1560.10">
    <property type="entry name" value="ABC transporter type 1, transmembrane domain"/>
    <property type="match status" value="1"/>
</dbReference>
<dbReference type="Pfam" id="PF00005">
    <property type="entry name" value="ABC_tran"/>
    <property type="match status" value="1"/>
</dbReference>
<dbReference type="GO" id="GO:0005524">
    <property type="term" value="F:ATP binding"/>
    <property type="evidence" value="ECO:0007669"/>
    <property type="project" value="UniProtKB-KW"/>
</dbReference>
<evidence type="ECO:0000259" key="10">
    <source>
        <dbReference type="PROSITE" id="PS50929"/>
    </source>
</evidence>
<feature type="transmembrane region" description="Helical" evidence="8">
    <location>
        <begin position="250"/>
        <end position="274"/>
    </location>
</feature>
<feature type="transmembrane region" description="Helical" evidence="8">
    <location>
        <begin position="29"/>
        <end position="50"/>
    </location>
</feature>
<evidence type="ECO:0000256" key="5">
    <source>
        <dbReference type="ARBA" id="ARBA00022989"/>
    </source>
</evidence>
<evidence type="ECO:0000256" key="4">
    <source>
        <dbReference type="ARBA" id="ARBA00022840"/>
    </source>
</evidence>
<accession>A0ABN1AI03</accession>
<keyword evidence="6 8" id="KW-0472">Membrane</keyword>
<evidence type="ECO:0000256" key="2">
    <source>
        <dbReference type="ARBA" id="ARBA00022692"/>
    </source>
</evidence>
<evidence type="ECO:0000313" key="12">
    <source>
        <dbReference type="Proteomes" id="UP001500909"/>
    </source>
</evidence>
<dbReference type="PROSITE" id="PS50929">
    <property type="entry name" value="ABC_TM1F"/>
    <property type="match status" value="1"/>
</dbReference>